<keyword evidence="3" id="KW-1185">Reference proteome</keyword>
<dbReference type="RefSeq" id="WP_057509137.1">
    <property type="nucleotide sequence ID" value="NZ_LDJK01000064.1"/>
</dbReference>
<protein>
    <recommendedName>
        <fullName evidence="4">Lipoprotein</fullName>
    </recommendedName>
</protein>
<evidence type="ECO:0008006" key="4">
    <source>
        <dbReference type="Google" id="ProtNLM"/>
    </source>
</evidence>
<dbReference type="Proteomes" id="UP000051386">
    <property type="component" value="Unassembled WGS sequence"/>
</dbReference>
<gene>
    <name evidence="2" type="ORF">ABB28_13660</name>
</gene>
<feature type="chain" id="PRO_5006394509" description="Lipoprotein" evidence="1">
    <location>
        <begin position="25"/>
        <end position="76"/>
    </location>
</feature>
<dbReference type="PATRIC" id="fig|517011.3.peg.2652"/>
<organism evidence="2 3">
    <name type="scientific">Stenotrophomonas chelatiphaga</name>
    <dbReference type="NCBI Taxonomy" id="517011"/>
    <lineage>
        <taxon>Bacteria</taxon>
        <taxon>Pseudomonadati</taxon>
        <taxon>Pseudomonadota</taxon>
        <taxon>Gammaproteobacteria</taxon>
        <taxon>Lysobacterales</taxon>
        <taxon>Lysobacteraceae</taxon>
        <taxon>Stenotrophomonas</taxon>
    </lineage>
</organism>
<keyword evidence="1" id="KW-0732">Signal</keyword>
<dbReference type="AlphaFoldDB" id="A0A0R0CS60"/>
<evidence type="ECO:0000313" key="2">
    <source>
        <dbReference type="EMBL" id="KRG72828.1"/>
    </source>
</evidence>
<name>A0A0R0CS60_9GAMM</name>
<evidence type="ECO:0000256" key="1">
    <source>
        <dbReference type="SAM" id="SignalP"/>
    </source>
</evidence>
<feature type="signal peptide" evidence="1">
    <location>
        <begin position="1"/>
        <end position="24"/>
    </location>
</feature>
<dbReference type="EMBL" id="LDJK01000064">
    <property type="protein sequence ID" value="KRG72828.1"/>
    <property type="molecule type" value="Genomic_DNA"/>
</dbReference>
<proteinExistence type="predicted"/>
<evidence type="ECO:0000313" key="3">
    <source>
        <dbReference type="Proteomes" id="UP000051386"/>
    </source>
</evidence>
<comment type="caution">
    <text evidence="2">The sequence shown here is derived from an EMBL/GenBank/DDBJ whole genome shotgun (WGS) entry which is preliminary data.</text>
</comment>
<reference evidence="2 3" key="1">
    <citation type="submission" date="2015-05" db="EMBL/GenBank/DDBJ databases">
        <title>Genome sequencing and analysis of members of genus Stenotrophomonas.</title>
        <authorList>
            <person name="Patil P.P."/>
            <person name="Midha S."/>
            <person name="Patil P.B."/>
        </authorList>
    </citation>
    <scope>NUCLEOTIDE SEQUENCE [LARGE SCALE GENOMIC DNA]</scope>
    <source>
        <strain evidence="2 3">DSM 21508</strain>
    </source>
</reference>
<sequence>MKRIRSLPAIALLSGLLAAPAAFAQDTADQCGIVDCGARYAVCIIAQSIFTCTAKLALCLMSGGQDNGSASMDRRD</sequence>
<accession>A0A0R0CS60</accession>